<proteinExistence type="predicted"/>
<dbReference type="EMBL" id="JBHUEM010000046">
    <property type="protein sequence ID" value="MFD1738685.1"/>
    <property type="molecule type" value="Genomic_DNA"/>
</dbReference>
<keyword evidence="3" id="KW-1185">Reference proteome</keyword>
<gene>
    <name evidence="2" type="ORF">ACFSCX_19380</name>
</gene>
<sequence length="68" mass="7612">MRKKVTISIFFIVVSIIIFAFSPWVTEDFAENRVKTSFQNEQKGIVDGCGFNCSGCGAINSEKVGFLW</sequence>
<protein>
    <submittedName>
        <fullName evidence="2">Uncharacterized protein</fullName>
    </submittedName>
</protein>
<evidence type="ECO:0000256" key="1">
    <source>
        <dbReference type="SAM" id="Phobius"/>
    </source>
</evidence>
<reference evidence="3" key="1">
    <citation type="journal article" date="2019" name="Int. J. Syst. Evol. Microbiol.">
        <title>The Global Catalogue of Microorganisms (GCM) 10K type strain sequencing project: providing services to taxonomists for standard genome sequencing and annotation.</title>
        <authorList>
            <consortium name="The Broad Institute Genomics Platform"/>
            <consortium name="The Broad Institute Genome Sequencing Center for Infectious Disease"/>
            <person name="Wu L."/>
            <person name="Ma J."/>
        </authorList>
    </citation>
    <scope>NUCLEOTIDE SEQUENCE [LARGE SCALE GENOMIC DNA]</scope>
    <source>
        <strain evidence="3">CCUG 49339</strain>
    </source>
</reference>
<dbReference type="Proteomes" id="UP001597214">
    <property type="component" value="Unassembled WGS sequence"/>
</dbReference>
<keyword evidence="1" id="KW-1133">Transmembrane helix</keyword>
<comment type="caution">
    <text evidence="2">The sequence shown here is derived from an EMBL/GenBank/DDBJ whole genome shotgun (WGS) entry which is preliminary data.</text>
</comment>
<evidence type="ECO:0000313" key="3">
    <source>
        <dbReference type="Proteomes" id="UP001597214"/>
    </source>
</evidence>
<keyword evidence="1" id="KW-0472">Membrane</keyword>
<dbReference type="RefSeq" id="WP_377929899.1">
    <property type="nucleotide sequence ID" value="NZ_JBHUEM010000046.1"/>
</dbReference>
<keyword evidence="1" id="KW-0812">Transmembrane</keyword>
<feature type="transmembrane region" description="Helical" evidence="1">
    <location>
        <begin position="7"/>
        <end position="25"/>
    </location>
</feature>
<name>A0ABW4LWY9_9BACI</name>
<organism evidence="2 3">
    <name type="scientific">Bacillus salitolerans</name>
    <dbReference type="NCBI Taxonomy" id="1437434"/>
    <lineage>
        <taxon>Bacteria</taxon>
        <taxon>Bacillati</taxon>
        <taxon>Bacillota</taxon>
        <taxon>Bacilli</taxon>
        <taxon>Bacillales</taxon>
        <taxon>Bacillaceae</taxon>
        <taxon>Bacillus</taxon>
    </lineage>
</organism>
<evidence type="ECO:0000313" key="2">
    <source>
        <dbReference type="EMBL" id="MFD1738685.1"/>
    </source>
</evidence>
<accession>A0ABW4LWY9</accession>